<dbReference type="EC" id="3.4.25.1" evidence="2"/>
<keyword evidence="2" id="KW-0647">Proteasome</keyword>
<feature type="compositionally biased region" description="Basic residues" evidence="1">
    <location>
        <begin position="26"/>
        <end position="37"/>
    </location>
</feature>
<feature type="compositionally biased region" description="Basic and acidic residues" evidence="1">
    <location>
        <begin position="62"/>
        <end position="75"/>
    </location>
</feature>
<feature type="compositionally biased region" description="Basic residues" evidence="1">
    <location>
        <begin position="141"/>
        <end position="150"/>
    </location>
</feature>
<dbReference type="GO" id="GO:0016787">
    <property type="term" value="F:hydrolase activity"/>
    <property type="evidence" value="ECO:0007669"/>
    <property type="project" value="UniProtKB-KW"/>
</dbReference>
<protein>
    <submittedName>
        <fullName evidence="2">Proteasome subunit beta, bacterial</fullName>
        <ecNumber evidence="2">3.4.25.1</ecNumber>
    </submittedName>
</protein>
<feature type="compositionally biased region" description="Basic residues" evidence="1">
    <location>
        <begin position="261"/>
        <end position="270"/>
    </location>
</feature>
<accession>A0A6J4IT40</accession>
<feature type="non-terminal residue" evidence="2">
    <location>
        <position position="276"/>
    </location>
</feature>
<sequence length="276" mass="30397">DLPALPSGGRPGAQLRGAPAPDRFGSRRPRGIGRGRHPRDDRRGHPLRRGCGDGGRPTCHLGEPHQPPHDGEGVPRRPPLGGGDRRGGGPGDGHGQALPAPARALREGRGRRAEPRGQGEPAVGDGAQPPAGSDAGPRRGAALRRLRHPPPRREAVPVRRHRGPLRGVGLRHHRLGQPPRRHRHQDGLPGRPRSGRVARPRDLGPVQRRRRGLRDRWPRPGAGHLPDHGDHHRGGLHKGRRGRDRRALRRTRRSALDPGQHHRCRRRAEHRRSPDM</sequence>
<evidence type="ECO:0000256" key="1">
    <source>
        <dbReference type="SAM" id="MobiDB-lite"/>
    </source>
</evidence>
<reference evidence="2" key="1">
    <citation type="submission" date="2020-02" db="EMBL/GenBank/DDBJ databases">
        <authorList>
            <person name="Meier V. D."/>
        </authorList>
    </citation>
    <scope>NUCLEOTIDE SEQUENCE</scope>
    <source>
        <strain evidence="2">AVDCRST_MAG20</strain>
    </source>
</reference>
<gene>
    <name evidence="2" type="ORF">AVDCRST_MAG20-2798</name>
</gene>
<feature type="compositionally biased region" description="Basic and acidic residues" evidence="1">
    <location>
        <begin position="104"/>
        <end position="117"/>
    </location>
</feature>
<dbReference type="AlphaFoldDB" id="A0A6J4IT40"/>
<feature type="non-terminal residue" evidence="2">
    <location>
        <position position="1"/>
    </location>
</feature>
<dbReference type="GO" id="GO:0000502">
    <property type="term" value="C:proteasome complex"/>
    <property type="evidence" value="ECO:0007669"/>
    <property type="project" value="UniProtKB-KW"/>
</dbReference>
<dbReference type="EMBL" id="CADCSY010000120">
    <property type="protein sequence ID" value="CAA9258494.1"/>
    <property type="molecule type" value="Genomic_DNA"/>
</dbReference>
<evidence type="ECO:0000313" key="2">
    <source>
        <dbReference type="EMBL" id="CAA9258494.1"/>
    </source>
</evidence>
<keyword evidence="2" id="KW-0378">Hydrolase</keyword>
<proteinExistence type="predicted"/>
<feature type="compositionally biased region" description="Basic residues" evidence="1">
    <location>
        <begin position="234"/>
        <end position="253"/>
    </location>
</feature>
<feature type="compositionally biased region" description="Basic residues" evidence="1">
    <location>
        <begin position="158"/>
        <end position="184"/>
    </location>
</feature>
<organism evidence="2">
    <name type="scientific">uncultured Acidimicrobiales bacterium</name>
    <dbReference type="NCBI Taxonomy" id="310071"/>
    <lineage>
        <taxon>Bacteria</taxon>
        <taxon>Bacillati</taxon>
        <taxon>Actinomycetota</taxon>
        <taxon>Acidimicrobiia</taxon>
        <taxon>Acidimicrobiales</taxon>
        <taxon>environmental samples</taxon>
    </lineage>
</organism>
<name>A0A6J4IT40_9ACTN</name>
<feature type="region of interest" description="Disordered" evidence="1">
    <location>
        <begin position="1"/>
        <end position="276"/>
    </location>
</feature>